<feature type="region of interest" description="Disordered" evidence="6">
    <location>
        <begin position="306"/>
        <end position="333"/>
    </location>
</feature>
<dbReference type="SFLD" id="SFLDS00052">
    <property type="entry name" value="Ferric_Reductase_Domain"/>
    <property type="match status" value="1"/>
</dbReference>
<keyword evidence="4" id="KW-0560">Oxidoreductase</keyword>
<evidence type="ECO:0000256" key="5">
    <source>
        <dbReference type="ARBA" id="ARBA00023136"/>
    </source>
</evidence>
<organism evidence="10">
    <name type="scientific">Skeletonema marinoi</name>
    <dbReference type="NCBI Taxonomy" id="267567"/>
    <lineage>
        <taxon>Eukaryota</taxon>
        <taxon>Sar</taxon>
        <taxon>Stramenopiles</taxon>
        <taxon>Ochrophyta</taxon>
        <taxon>Bacillariophyta</taxon>
        <taxon>Coscinodiscophyceae</taxon>
        <taxon>Thalassiosirophycidae</taxon>
        <taxon>Thalassiosirales</taxon>
        <taxon>Skeletonemataceae</taxon>
        <taxon>Skeletonema</taxon>
        <taxon>Skeletonema marinoi-dohrnii complex</taxon>
    </lineage>
</organism>
<evidence type="ECO:0000256" key="2">
    <source>
        <dbReference type="ARBA" id="ARBA00022692"/>
    </source>
</evidence>
<dbReference type="PRINTS" id="PR00410">
    <property type="entry name" value="PHEHYDRXLASE"/>
</dbReference>
<feature type="transmembrane region" description="Helical" evidence="7">
    <location>
        <begin position="437"/>
        <end position="454"/>
    </location>
</feature>
<dbReference type="Gene3D" id="3.40.50.80">
    <property type="entry name" value="Nucleotide-binding domain of ferredoxin-NADP reductase (FNR) module"/>
    <property type="match status" value="1"/>
</dbReference>
<dbReference type="GO" id="GO:0016491">
    <property type="term" value="F:oxidoreductase activity"/>
    <property type="evidence" value="ECO:0007669"/>
    <property type="project" value="UniProtKB-KW"/>
</dbReference>
<dbReference type="AlphaFoldDB" id="A0A7S2LJF2"/>
<dbReference type="Pfam" id="PF08030">
    <property type="entry name" value="NAD_binding_6"/>
    <property type="match status" value="1"/>
</dbReference>
<feature type="transmembrane region" description="Helical" evidence="7">
    <location>
        <begin position="371"/>
        <end position="389"/>
    </location>
</feature>
<dbReference type="Pfam" id="PF08022">
    <property type="entry name" value="FAD_binding_8"/>
    <property type="match status" value="1"/>
</dbReference>
<protein>
    <recommendedName>
        <fullName evidence="9">FAD-binding FR-type domain-containing protein</fullName>
    </recommendedName>
</protein>
<dbReference type="InterPro" id="IPR017927">
    <property type="entry name" value="FAD-bd_FR_type"/>
</dbReference>
<dbReference type="SUPFAM" id="SSF52343">
    <property type="entry name" value="Ferredoxin reductase-like, C-terminal NADP-linked domain"/>
    <property type="match status" value="1"/>
</dbReference>
<dbReference type="InterPro" id="IPR017938">
    <property type="entry name" value="Riboflavin_synthase-like_b-brl"/>
</dbReference>
<dbReference type="Gene3D" id="2.40.30.10">
    <property type="entry name" value="Translation factors"/>
    <property type="match status" value="1"/>
</dbReference>
<feature type="compositionally biased region" description="Low complexity" evidence="6">
    <location>
        <begin position="309"/>
        <end position="322"/>
    </location>
</feature>
<dbReference type="Pfam" id="PF01794">
    <property type="entry name" value="Ferric_reduct"/>
    <property type="match status" value="1"/>
</dbReference>
<dbReference type="InterPro" id="IPR013121">
    <property type="entry name" value="Fe_red_NAD-bd_6"/>
</dbReference>
<gene>
    <name evidence="10" type="ORF">SMAR0320_LOCUS12606</name>
</gene>
<reference evidence="10" key="1">
    <citation type="submission" date="2021-01" db="EMBL/GenBank/DDBJ databases">
        <authorList>
            <person name="Corre E."/>
            <person name="Pelletier E."/>
            <person name="Niang G."/>
            <person name="Scheremetjew M."/>
            <person name="Finn R."/>
            <person name="Kale V."/>
            <person name="Holt S."/>
            <person name="Cochrane G."/>
            <person name="Meng A."/>
            <person name="Brown T."/>
            <person name="Cohen L."/>
        </authorList>
    </citation>
    <scope>NUCLEOTIDE SEQUENCE</scope>
    <source>
        <strain evidence="10">SM1012Den-03</strain>
    </source>
</reference>
<name>A0A7S2LJF2_9STRA</name>
<feature type="transmembrane region" description="Helical" evidence="7">
    <location>
        <begin position="494"/>
        <end position="514"/>
    </location>
</feature>
<evidence type="ECO:0000313" key="10">
    <source>
        <dbReference type="EMBL" id="CAD9607600.1"/>
    </source>
</evidence>
<sequence length="805" mass="90839">MMILLLLPTLLLMHVASGDREGDSRDLSSEDFARGADIQPYSLPWWHPEIEWMARNRIPGPSNHPRLDSDPEFQRFLKTNTDEGHRFFDGRNGYIRQPWRLPRGHPNCDNYFIYEELPVHDLPTVHFDHPDIHEAYLNGENLPEDHPSVAGLLARALPDGHPDVDDLFLDHPELPDWHPDLQLLVDDNPIEPIYVFSGHPPITNDSPAIDDHPSVHHLFEAHLPESHPNVDDLMREGFELPSWHPDISQIVIPRSMATSPGSILCLVIATIVLIIMLARNITKCRNSKRTIDIIVPKNNAGKVLYDETSSSGDSLSESQDGSTEVIRRDQEQHGLSLSNPNQERILVYKEKKSSWKEVFGRRIGKGSRSTGDAVILLCYLAVNVGALFASPDYDLGLGFGSLSAGNTLLVFITAARNSVFTWFAGVTFDQVLVYHRFFGRVTVLFAIIHSGFYVDDIYNNFWDPIIYTGLISLGFGIIIVVSSLNYFRRKYFNLFIWSHIIAFVGFIIGLFLHASAARPFIYASVACYSIDKCIQQIWKMPRSTTVFRKVDDRTVHVQFAKGSLSKMLGRHKCGQYVFVNFPSLSLQEWHPFSIASGPSDPHVDIYIKALGDHTKKIVKYAEECAAKNKQVKVRSDGPYGTLPFNHCRYGSIVFVAGGIGITPVISVLKDIYGAGSAKKHHHCIRNVSVVWIVPHACEASLFSTELNSIHLKSLEDSLMPDFDLAIHATRDTEDTNAIPGQQVVYSRPNFESVMNQCVEKKPEDLRSILVYACGPGAMVNQLWDVTSRKNKKDLRVDFYHETFEF</sequence>
<feature type="transmembrane region" description="Helical" evidence="7">
    <location>
        <begin position="466"/>
        <end position="487"/>
    </location>
</feature>
<dbReference type="PANTHER" id="PTHR11972">
    <property type="entry name" value="NADPH OXIDASE"/>
    <property type="match status" value="1"/>
</dbReference>
<dbReference type="InterPro" id="IPR013112">
    <property type="entry name" value="FAD-bd_8"/>
</dbReference>
<keyword evidence="2 7" id="KW-0812">Transmembrane</keyword>
<evidence type="ECO:0000259" key="9">
    <source>
        <dbReference type="PROSITE" id="PS51384"/>
    </source>
</evidence>
<dbReference type="SFLD" id="SFLDG01168">
    <property type="entry name" value="Ferric_reductase_subgroup_(FRE"/>
    <property type="match status" value="1"/>
</dbReference>
<feature type="chain" id="PRO_5030724906" description="FAD-binding FR-type domain-containing protein" evidence="8">
    <location>
        <begin position="19"/>
        <end position="805"/>
    </location>
</feature>
<keyword evidence="5 7" id="KW-0472">Membrane</keyword>
<evidence type="ECO:0000256" key="8">
    <source>
        <dbReference type="SAM" id="SignalP"/>
    </source>
</evidence>
<evidence type="ECO:0000256" key="7">
    <source>
        <dbReference type="SAM" id="Phobius"/>
    </source>
</evidence>
<feature type="transmembrane region" description="Helical" evidence="7">
    <location>
        <begin position="395"/>
        <end position="416"/>
    </location>
</feature>
<dbReference type="PANTHER" id="PTHR11972:SF193">
    <property type="entry name" value="FAD-BINDING FR-TYPE DOMAIN-CONTAINING PROTEIN"/>
    <property type="match status" value="1"/>
</dbReference>
<comment type="subcellular location">
    <subcellularLocation>
        <location evidence="1">Membrane</location>
        <topology evidence="1">Multi-pass membrane protein</topology>
    </subcellularLocation>
</comment>
<dbReference type="InterPro" id="IPR039261">
    <property type="entry name" value="FNR_nucleotide-bd"/>
</dbReference>
<dbReference type="InterPro" id="IPR013130">
    <property type="entry name" value="Fe3_Rdtase_TM_dom"/>
</dbReference>
<dbReference type="GO" id="GO:0005886">
    <property type="term" value="C:plasma membrane"/>
    <property type="evidence" value="ECO:0007669"/>
    <property type="project" value="TreeGrafter"/>
</dbReference>
<evidence type="ECO:0000256" key="4">
    <source>
        <dbReference type="ARBA" id="ARBA00023002"/>
    </source>
</evidence>
<dbReference type="EMBL" id="HBGZ01017564">
    <property type="protein sequence ID" value="CAD9607600.1"/>
    <property type="molecule type" value="Transcribed_RNA"/>
</dbReference>
<dbReference type="PROSITE" id="PS51384">
    <property type="entry name" value="FAD_FR"/>
    <property type="match status" value="1"/>
</dbReference>
<feature type="domain" description="FAD-binding FR-type" evidence="9">
    <location>
        <begin position="536"/>
        <end position="645"/>
    </location>
</feature>
<feature type="signal peptide" evidence="8">
    <location>
        <begin position="1"/>
        <end position="18"/>
    </location>
</feature>
<feature type="transmembrane region" description="Helical" evidence="7">
    <location>
        <begin position="261"/>
        <end position="281"/>
    </location>
</feature>
<dbReference type="SUPFAM" id="SSF103473">
    <property type="entry name" value="MFS general substrate transporter"/>
    <property type="match status" value="1"/>
</dbReference>
<dbReference type="CDD" id="cd06186">
    <property type="entry name" value="NOX_Duox_like_FAD_NADP"/>
    <property type="match status" value="1"/>
</dbReference>
<evidence type="ECO:0000256" key="3">
    <source>
        <dbReference type="ARBA" id="ARBA00022989"/>
    </source>
</evidence>
<evidence type="ECO:0000256" key="6">
    <source>
        <dbReference type="SAM" id="MobiDB-lite"/>
    </source>
</evidence>
<dbReference type="SUPFAM" id="SSF63380">
    <property type="entry name" value="Riboflavin synthase domain-like"/>
    <property type="match status" value="1"/>
</dbReference>
<evidence type="ECO:0000256" key="1">
    <source>
        <dbReference type="ARBA" id="ARBA00004141"/>
    </source>
</evidence>
<proteinExistence type="predicted"/>
<keyword evidence="8" id="KW-0732">Signal</keyword>
<keyword evidence="3 7" id="KW-1133">Transmembrane helix</keyword>
<dbReference type="InterPro" id="IPR050369">
    <property type="entry name" value="RBOH/FRE"/>
</dbReference>
<accession>A0A7S2LJF2</accession>
<dbReference type="InterPro" id="IPR036259">
    <property type="entry name" value="MFS_trans_sf"/>
</dbReference>